<organism evidence="2 3">
    <name type="scientific">Mycena metata</name>
    <dbReference type="NCBI Taxonomy" id="1033252"/>
    <lineage>
        <taxon>Eukaryota</taxon>
        <taxon>Fungi</taxon>
        <taxon>Dikarya</taxon>
        <taxon>Basidiomycota</taxon>
        <taxon>Agaricomycotina</taxon>
        <taxon>Agaricomycetes</taxon>
        <taxon>Agaricomycetidae</taxon>
        <taxon>Agaricales</taxon>
        <taxon>Marasmiineae</taxon>
        <taxon>Mycenaceae</taxon>
        <taxon>Mycena</taxon>
    </lineage>
</organism>
<keyword evidence="1" id="KW-0472">Membrane</keyword>
<dbReference type="Proteomes" id="UP001215598">
    <property type="component" value="Unassembled WGS sequence"/>
</dbReference>
<keyword evidence="3" id="KW-1185">Reference proteome</keyword>
<dbReference type="EMBL" id="JARKIB010000001">
    <property type="protein sequence ID" value="KAJ7785801.1"/>
    <property type="molecule type" value="Genomic_DNA"/>
</dbReference>
<protein>
    <submittedName>
        <fullName evidence="2">Uncharacterized protein</fullName>
    </submittedName>
</protein>
<evidence type="ECO:0000313" key="2">
    <source>
        <dbReference type="EMBL" id="KAJ7785801.1"/>
    </source>
</evidence>
<keyword evidence="1" id="KW-1133">Transmembrane helix</keyword>
<evidence type="ECO:0000313" key="3">
    <source>
        <dbReference type="Proteomes" id="UP001215598"/>
    </source>
</evidence>
<name>A0AAD7KKN4_9AGAR</name>
<feature type="transmembrane region" description="Helical" evidence="1">
    <location>
        <begin position="45"/>
        <end position="67"/>
    </location>
</feature>
<sequence>VSRKTFNSTYLLPLLHLRATGLVLSRRRRIHRADVNDVVDHLLELVGLVLHVRALVGFLAMLGLVRLKDATKGPDKLISNFLPNVLEFEIELVPEIGVGVLQVDLALKQIRSMGDSLFEV</sequence>
<accession>A0AAD7KKN4</accession>
<reference evidence="2" key="1">
    <citation type="submission" date="2023-03" db="EMBL/GenBank/DDBJ databases">
        <title>Massive genome expansion in bonnet fungi (Mycena s.s.) driven by repeated elements and novel gene families across ecological guilds.</title>
        <authorList>
            <consortium name="Lawrence Berkeley National Laboratory"/>
            <person name="Harder C.B."/>
            <person name="Miyauchi S."/>
            <person name="Viragh M."/>
            <person name="Kuo A."/>
            <person name="Thoen E."/>
            <person name="Andreopoulos B."/>
            <person name="Lu D."/>
            <person name="Skrede I."/>
            <person name="Drula E."/>
            <person name="Henrissat B."/>
            <person name="Morin E."/>
            <person name="Kohler A."/>
            <person name="Barry K."/>
            <person name="LaButti K."/>
            <person name="Morin E."/>
            <person name="Salamov A."/>
            <person name="Lipzen A."/>
            <person name="Mereny Z."/>
            <person name="Hegedus B."/>
            <person name="Baldrian P."/>
            <person name="Stursova M."/>
            <person name="Weitz H."/>
            <person name="Taylor A."/>
            <person name="Grigoriev I.V."/>
            <person name="Nagy L.G."/>
            <person name="Martin F."/>
            <person name="Kauserud H."/>
        </authorList>
    </citation>
    <scope>NUCLEOTIDE SEQUENCE</scope>
    <source>
        <strain evidence="2">CBHHK182m</strain>
    </source>
</reference>
<evidence type="ECO:0000256" key="1">
    <source>
        <dbReference type="SAM" id="Phobius"/>
    </source>
</evidence>
<dbReference type="AlphaFoldDB" id="A0AAD7KKN4"/>
<feature type="non-terminal residue" evidence="2">
    <location>
        <position position="120"/>
    </location>
</feature>
<proteinExistence type="predicted"/>
<keyword evidence="1" id="KW-0812">Transmembrane</keyword>
<gene>
    <name evidence="2" type="ORF">B0H16DRAFT_1488069</name>
</gene>
<comment type="caution">
    <text evidence="2">The sequence shown here is derived from an EMBL/GenBank/DDBJ whole genome shotgun (WGS) entry which is preliminary data.</text>
</comment>